<dbReference type="STRING" id="1550241.MA03_01880"/>
<dbReference type="RefSeq" id="WP_052883648.1">
    <property type="nucleotide sequence ID" value="NZ_CP009961.1"/>
</dbReference>
<dbReference type="NCBIfam" id="NF006212">
    <property type="entry name" value="PRK08339.1"/>
    <property type="match status" value="1"/>
</dbReference>
<dbReference type="GeneID" id="25400941"/>
<dbReference type="Pfam" id="PF13561">
    <property type="entry name" value="adh_short_C2"/>
    <property type="match status" value="1"/>
</dbReference>
<dbReference type="Proteomes" id="UP000067434">
    <property type="component" value="Chromosome"/>
</dbReference>
<dbReference type="EMBL" id="CP009961">
    <property type="protein sequence ID" value="AKG38281.1"/>
    <property type="molecule type" value="Genomic_DNA"/>
</dbReference>
<proteinExistence type="inferred from homology"/>
<protein>
    <submittedName>
        <fullName evidence="2">Short-chain dehydrogenase</fullName>
    </submittedName>
</protein>
<dbReference type="SUPFAM" id="SSF51735">
    <property type="entry name" value="NAD(P)-binding Rossmann-fold domains"/>
    <property type="match status" value="1"/>
</dbReference>
<dbReference type="KEGG" id="thf:MA03_01880"/>
<sequence>MAIVISLEGKIALVTGASSGIGLGVAKVLSRAGAKVIIVARSPARLKEASEEIKEYSGREPHIIPADLTKREDLERISEKLGSLGMPDVFFYSIGGPKPGRFMDFDMNDWEEAFRLLIYPAIYLTRIVLPYMISKRWGRIIFLTSLAIKEPIPNLALSNVIRISFAGLVRTLAREVGANGITVNGIMPGVIKTRRVEEIARVTSEKERISFEEALSRLTSDIPAGRLGTPEEIGYLAAFLASDYASYINGAMIPVDGGKQVSVF</sequence>
<dbReference type="InterPro" id="IPR050259">
    <property type="entry name" value="SDR"/>
</dbReference>
<dbReference type="Gene3D" id="3.40.50.720">
    <property type="entry name" value="NAD(P)-binding Rossmann-like Domain"/>
    <property type="match status" value="1"/>
</dbReference>
<dbReference type="OrthoDB" id="24596at2157"/>
<dbReference type="PANTHER" id="PTHR42879:SF6">
    <property type="entry name" value="NADPH-DEPENDENT REDUCTASE BACG"/>
    <property type="match status" value="1"/>
</dbReference>
<keyword evidence="3" id="KW-1185">Reference proteome</keyword>
<dbReference type="PANTHER" id="PTHR42879">
    <property type="entry name" value="3-OXOACYL-(ACYL-CARRIER-PROTEIN) REDUCTASE"/>
    <property type="match status" value="1"/>
</dbReference>
<evidence type="ECO:0000313" key="2">
    <source>
        <dbReference type="EMBL" id="AKG38281.1"/>
    </source>
</evidence>
<dbReference type="PATRIC" id="fig|1550241.5.peg.383"/>
<dbReference type="CDD" id="cd05344">
    <property type="entry name" value="BKR_like_SDR_like"/>
    <property type="match status" value="1"/>
</dbReference>
<comment type="similarity">
    <text evidence="1">Belongs to the short-chain dehydrogenases/reductases (SDR) family.</text>
</comment>
<gene>
    <name evidence="2" type="ORF">MA03_01880</name>
</gene>
<evidence type="ECO:0000313" key="3">
    <source>
        <dbReference type="Proteomes" id="UP000067434"/>
    </source>
</evidence>
<organism evidence="2 3">
    <name type="scientific">Infirmifilum uzonense</name>
    <dbReference type="NCBI Taxonomy" id="1550241"/>
    <lineage>
        <taxon>Archaea</taxon>
        <taxon>Thermoproteota</taxon>
        <taxon>Thermoprotei</taxon>
        <taxon>Thermofilales</taxon>
        <taxon>Thermofilaceae</taxon>
        <taxon>Infirmifilum</taxon>
    </lineage>
</organism>
<dbReference type="HOGENOM" id="CLU_010194_1_2_2"/>
<reference evidence="2 3" key="1">
    <citation type="journal article" date="2015" name="Stand. Genomic Sci.">
        <title>Complete genome sequence of and proposal of Thermofilum uzonense sp. nov. a novel hyperthermophilic crenarchaeon and emended description of the genus Thermofilum.</title>
        <authorList>
            <person name="Toshchakov S.V."/>
            <person name="Korzhenkov A.A."/>
            <person name="Samarov N.I."/>
            <person name="Mazunin I.O."/>
            <person name="Mozhey O.I."/>
            <person name="Shmyr I.S."/>
            <person name="Derbikova K.S."/>
            <person name="Taranov E.A."/>
            <person name="Dominova I.N."/>
            <person name="Bonch-Osmolovskaya E.A."/>
            <person name="Patrushev M.V."/>
            <person name="Podosokorskaya O.A."/>
            <person name="Kublanov I.V."/>
        </authorList>
    </citation>
    <scope>NUCLEOTIDE SEQUENCE [LARGE SCALE GENOMIC DNA]</scope>
    <source>
        <strain evidence="2 3">1807-2</strain>
    </source>
</reference>
<accession>A0A0F7CKU7</accession>
<dbReference type="PRINTS" id="PR00081">
    <property type="entry name" value="GDHRDH"/>
</dbReference>
<dbReference type="InterPro" id="IPR036291">
    <property type="entry name" value="NAD(P)-bd_dom_sf"/>
</dbReference>
<name>A0A0F7CKU7_9CREN</name>
<dbReference type="AlphaFoldDB" id="A0A0F7CKU7"/>
<evidence type="ECO:0000256" key="1">
    <source>
        <dbReference type="ARBA" id="ARBA00006484"/>
    </source>
</evidence>
<dbReference type="FunFam" id="3.40.50.720:FF:000084">
    <property type="entry name" value="Short-chain dehydrogenase reductase"/>
    <property type="match status" value="1"/>
</dbReference>
<dbReference type="InterPro" id="IPR002347">
    <property type="entry name" value="SDR_fam"/>
</dbReference>